<evidence type="ECO:0000256" key="1">
    <source>
        <dbReference type="ARBA" id="ARBA00011738"/>
    </source>
</evidence>
<evidence type="ECO:0000256" key="4">
    <source>
        <dbReference type="ARBA" id="ARBA00047684"/>
    </source>
</evidence>
<protein>
    <submittedName>
        <fullName evidence="5">Allantoicase</fullName>
    </submittedName>
</protein>
<dbReference type="EMBL" id="JANBUH010000116">
    <property type="protein sequence ID" value="KAJ2754438.1"/>
    <property type="molecule type" value="Genomic_DNA"/>
</dbReference>
<evidence type="ECO:0000256" key="3">
    <source>
        <dbReference type="ARBA" id="ARBA00023239"/>
    </source>
</evidence>
<evidence type="ECO:0000313" key="5">
    <source>
        <dbReference type="EMBL" id="KAJ2754438.1"/>
    </source>
</evidence>
<dbReference type="Gene3D" id="2.60.120.480">
    <property type="entry name" value="Ureidoglycolate hydrolase"/>
    <property type="match status" value="1"/>
</dbReference>
<dbReference type="InterPro" id="IPR007247">
    <property type="entry name" value="Ureidogly_lyase"/>
</dbReference>
<dbReference type="InterPro" id="IPR024060">
    <property type="entry name" value="Ureidoglycolate_lyase_dom_sf"/>
</dbReference>
<reference evidence="5" key="1">
    <citation type="submission" date="2022-07" db="EMBL/GenBank/DDBJ databases">
        <title>Phylogenomic reconstructions and comparative analyses of Kickxellomycotina fungi.</title>
        <authorList>
            <person name="Reynolds N.K."/>
            <person name="Stajich J.E."/>
            <person name="Barry K."/>
            <person name="Grigoriev I.V."/>
            <person name="Crous P."/>
            <person name="Smith M.E."/>
        </authorList>
    </citation>
    <scope>NUCLEOTIDE SEQUENCE</scope>
    <source>
        <strain evidence="5">BCRC 34297</strain>
    </source>
</reference>
<dbReference type="GO" id="GO:0004848">
    <property type="term" value="F:ureidoglycolate hydrolase activity"/>
    <property type="evidence" value="ECO:0007669"/>
    <property type="project" value="InterPro"/>
</dbReference>
<accession>A0A9W8LBY0</accession>
<dbReference type="SUPFAM" id="SSF51182">
    <property type="entry name" value="RmlC-like cupins"/>
    <property type="match status" value="1"/>
</dbReference>
<dbReference type="GO" id="GO:0000256">
    <property type="term" value="P:allantoin catabolic process"/>
    <property type="evidence" value="ECO:0007669"/>
    <property type="project" value="InterPro"/>
</dbReference>
<dbReference type="OrthoDB" id="10266039at2759"/>
<keyword evidence="3" id="KW-0456">Lyase</keyword>
<comment type="subunit">
    <text evidence="1">Homodimer.</text>
</comment>
<dbReference type="Proteomes" id="UP001140011">
    <property type="component" value="Unassembled WGS sequence"/>
</dbReference>
<organism evidence="5 6">
    <name type="scientific">Coemansia pectinata</name>
    <dbReference type="NCBI Taxonomy" id="1052879"/>
    <lineage>
        <taxon>Eukaryota</taxon>
        <taxon>Fungi</taxon>
        <taxon>Fungi incertae sedis</taxon>
        <taxon>Zoopagomycota</taxon>
        <taxon>Kickxellomycotina</taxon>
        <taxon>Kickxellomycetes</taxon>
        <taxon>Kickxellales</taxon>
        <taxon>Kickxellaceae</taxon>
        <taxon>Coemansia</taxon>
    </lineage>
</organism>
<dbReference type="Pfam" id="PF04115">
    <property type="entry name" value="Ureidogly_lyase"/>
    <property type="match status" value="1"/>
</dbReference>
<keyword evidence="6" id="KW-1185">Reference proteome</keyword>
<dbReference type="GO" id="GO:0006144">
    <property type="term" value="P:purine nucleobase metabolic process"/>
    <property type="evidence" value="ECO:0007669"/>
    <property type="project" value="UniProtKB-KW"/>
</dbReference>
<comment type="caution">
    <text evidence="5">The sequence shown here is derived from an EMBL/GenBank/DDBJ whole genome shotgun (WGS) entry which is preliminary data.</text>
</comment>
<name>A0A9W8LBY0_9FUNG</name>
<dbReference type="PANTHER" id="PTHR21221:SF1">
    <property type="entry name" value="UREIDOGLYCOLATE LYASE"/>
    <property type="match status" value="1"/>
</dbReference>
<dbReference type="InterPro" id="IPR011051">
    <property type="entry name" value="RmlC_Cupin_sf"/>
</dbReference>
<dbReference type="GO" id="GO:0050385">
    <property type="term" value="F:ureidoglycolate lyase activity"/>
    <property type="evidence" value="ECO:0007669"/>
    <property type="project" value="UniProtKB-EC"/>
</dbReference>
<proteinExistence type="predicted"/>
<dbReference type="PIRSF" id="PIRSF017306">
    <property type="entry name" value="Ureidogly_hydro"/>
    <property type="match status" value="1"/>
</dbReference>
<dbReference type="InterPro" id="IPR047233">
    <property type="entry name" value="UAH_cupin"/>
</dbReference>
<dbReference type="PANTHER" id="PTHR21221">
    <property type="entry name" value="UREIDOGLYCOLATE HYDROLASE"/>
    <property type="match status" value="1"/>
</dbReference>
<evidence type="ECO:0000256" key="2">
    <source>
        <dbReference type="ARBA" id="ARBA00022631"/>
    </source>
</evidence>
<dbReference type="AlphaFoldDB" id="A0A9W8LBY0"/>
<sequence>MTRQITIEPLTIESFQPYGDVIQLEGNKNVVLANQGTAKRVNYVAKLENLREATGPALQNARPNMCIFSSAPRPTVGGRFEVKLLERHPYSSQVFMPIFQHGVRNSNPDEPCYLVIVAENGSDDKPDLNTIRAFAASSTQGINYKANSWHSPMVTIGQRVNFVVLVWENGVALQDCDEAPISPVIVDLSPSFRGLSKL</sequence>
<keyword evidence="2" id="KW-0659">Purine metabolism</keyword>
<dbReference type="CDD" id="cd20298">
    <property type="entry name" value="cupin_UAH"/>
    <property type="match status" value="1"/>
</dbReference>
<gene>
    <name evidence="5" type="primary">DAL2_1</name>
    <name evidence="5" type="ORF">GGI19_002403</name>
</gene>
<comment type="catalytic activity">
    <reaction evidence="4">
        <text>(S)-ureidoglycolate = urea + glyoxylate</text>
        <dbReference type="Rhea" id="RHEA:11304"/>
        <dbReference type="ChEBI" id="CHEBI:16199"/>
        <dbReference type="ChEBI" id="CHEBI:36655"/>
        <dbReference type="ChEBI" id="CHEBI:57296"/>
        <dbReference type="EC" id="4.3.2.3"/>
    </reaction>
</comment>
<evidence type="ECO:0000313" key="6">
    <source>
        <dbReference type="Proteomes" id="UP001140011"/>
    </source>
</evidence>